<feature type="compositionally biased region" description="Pro residues" evidence="1">
    <location>
        <begin position="138"/>
        <end position="147"/>
    </location>
</feature>
<feature type="compositionally biased region" description="Low complexity" evidence="1">
    <location>
        <begin position="24"/>
        <end position="34"/>
    </location>
</feature>
<dbReference type="Proteomes" id="UP000504628">
    <property type="component" value="Chromosome 1"/>
</dbReference>
<gene>
    <name evidence="3" type="primary">LOC118496656</name>
</gene>
<feature type="compositionally biased region" description="Low complexity" evidence="1">
    <location>
        <begin position="208"/>
        <end position="217"/>
    </location>
</feature>
<evidence type="ECO:0000313" key="2">
    <source>
        <dbReference type="Proteomes" id="UP000504628"/>
    </source>
</evidence>
<keyword evidence="2" id="KW-1185">Reference proteome</keyword>
<accession>A0A7E6CQH9</accession>
<dbReference type="GeneID" id="118496656"/>
<feature type="region of interest" description="Disordered" evidence="1">
    <location>
        <begin position="117"/>
        <end position="217"/>
    </location>
</feature>
<evidence type="ECO:0000313" key="3">
    <source>
        <dbReference type="RefSeq" id="XP_035869152.1"/>
    </source>
</evidence>
<dbReference type="OrthoDB" id="10667562at2759"/>
<dbReference type="AlphaFoldDB" id="A0A7E6CQH9"/>
<sequence>MARSRTRTRGPRFFSPPIRRRYCPGPASPAAPRGRVALRSLPPRRYRKSGRRSLPCSRLHHDVREAASRATAASSGRRRHVFLPSTWPCQRSRWLCPSRLLQVSDAEGRLLLLPAPPLRGRLLEPPGAERSRPIGSLFPPPLPPPLPSSSRSQSRRHLGSPLNSGARGHPGSRCRGGPLTPPFKETGARPRASQRRRPRTEAGGGRGVAEVAGAQGAEEGETLVAPVTAGAPSCSQHAPSCEYGAACACVAPCVRHQPRSGIWQGRGARLRRSERSCVLCPRRARCRAFF</sequence>
<proteinExistence type="predicted"/>
<protein>
    <submittedName>
        <fullName evidence="3">Serine/arginine repetitive matrix protein 1-like</fullName>
    </submittedName>
</protein>
<evidence type="ECO:0000256" key="1">
    <source>
        <dbReference type="SAM" id="MobiDB-lite"/>
    </source>
</evidence>
<organism evidence="2 3">
    <name type="scientific">Phyllostomus discolor</name>
    <name type="common">pale spear-nosed bat</name>
    <dbReference type="NCBI Taxonomy" id="89673"/>
    <lineage>
        <taxon>Eukaryota</taxon>
        <taxon>Metazoa</taxon>
        <taxon>Chordata</taxon>
        <taxon>Craniata</taxon>
        <taxon>Vertebrata</taxon>
        <taxon>Euteleostomi</taxon>
        <taxon>Mammalia</taxon>
        <taxon>Eutheria</taxon>
        <taxon>Laurasiatheria</taxon>
        <taxon>Chiroptera</taxon>
        <taxon>Yangochiroptera</taxon>
        <taxon>Phyllostomidae</taxon>
        <taxon>Phyllostominae</taxon>
        <taxon>Phyllostomus</taxon>
    </lineage>
</organism>
<name>A0A7E6CQH9_9CHIR</name>
<dbReference type="RefSeq" id="XP_035869152.1">
    <property type="nucleotide sequence ID" value="XM_036013259.1"/>
</dbReference>
<feature type="region of interest" description="Disordered" evidence="1">
    <location>
        <begin position="1"/>
        <end position="34"/>
    </location>
</feature>
<feature type="compositionally biased region" description="Basic residues" evidence="1">
    <location>
        <begin position="1"/>
        <end position="10"/>
    </location>
</feature>
<reference evidence="3" key="1">
    <citation type="submission" date="2025-08" db="UniProtKB">
        <authorList>
            <consortium name="RefSeq"/>
        </authorList>
    </citation>
    <scope>IDENTIFICATION</scope>
    <source>
        <tissue evidence="3">Muscle</tissue>
    </source>
</reference>
<dbReference type="InParanoid" id="A0A7E6CQH9"/>
<feature type="compositionally biased region" description="Low complexity" evidence="1">
    <location>
        <begin position="117"/>
        <end position="126"/>
    </location>
</feature>
<dbReference type="KEGG" id="pdic:118496656"/>